<dbReference type="STRING" id="1045855.DSC_08260"/>
<evidence type="ECO:0000256" key="1">
    <source>
        <dbReference type="SAM" id="Phobius"/>
    </source>
</evidence>
<evidence type="ECO:0000313" key="3">
    <source>
        <dbReference type="Proteomes" id="UP000005870"/>
    </source>
</evidence>
<accession>G7UUL2</accession>
<keyword evidence="3" id="KW-1185">Reference proteome</keyword>
<keyword evidence="1" id="KW-0812">Transmembrane</keyword>
<gene>
    <name evidence="2" type="ordered locus">DSC_08260</name>
</gene>
<dbReference type="Proteomes" id="UP000005870">
    <property type="component" value="Chromosome"/>
</dbReference>
<dbReference type="InterPro" id="IPR008620">
    <property type="entry name" value="FixH"/>
</dbReference>
<evidence type="ECO:0000313" key="2">
    <source>
        <dbReference type="EMBL" id="AER56303.1"/>
    </source>
</evidence>
<keyword evidence="1" id="KW-1133">Transmembrane helix</keyword>
<dbReference type="eggNOG" id="COG3198">
    <property type="taxonomic scope" value="Bacteria"/>
</dbReference>
<proteinExistence type="predicted"/>
<dbReference type="KEGG" id="psd:DSC_08260"/>
<dbReference type="AlphaFoldDB" id="G7UUL2"/>
<dbReference type="Pfam" id="PF05751">
    <property type="entry name" value="FixH"/>
    <property type="match status" value="1"/>
</dbReference>
<dbReference type="EMBL" id="CP003093">
    <property type="protein sequence ID" value="AER56303.1"/>
    <property type="molecule type" value="Genomic_DNA"/>
</dbReference>
<dbReference type="HOGENOM" id="CLU_100979_2_0_6"/>
<dbReference type="OrthoDB" id="5948217at2"/>
<keyword evidence="1" id="KW-0472">Membrane</keyword>
<reference evidence="2 3" key="1">
    <citation type="journal article" date="2012" name="J. Bacteriol.">
        <title>Complete Genome Sequence of the BTEX-Degrading Bacterium Pseudoxanthomonas spadix BD-a59.</title>
        <authorList>
            <person name="Lee S.H."/>
            <person name="Jin H.M."/>
            <person name="Lee H.J."/>
            <person name="Kim J.M."/>
            <person name="Jeon C.O."/>
        </authorList>
    </citation>
    <scope>NUCLEOTIDE SEQUENCE [LARGE SCALE GENOMIC DNA]</scope>
    <source>
        <strain evidence="2 3">BD-a59</strain>
    </source>
</reference>
<organism evidence="2 3">
    <name type="scientific">Pseudoxanthomonas spadix (strain BD-a59)</name>
    <dbReference type="NCBI Taxonomy" id="1045855"/>
    <lineage>
        <taxon>Bacteria</taxon>
        <taxon>Pseudomonadati</taxon>
        <taxon>Pseudomonadota</taxon>
        <taxon>Gammaproteobacteria</taxon>
        <taxon>Lysobacterales</taxon>
        <taxon>Lysobacteraceae</taxon>
        <taxon>Pseudoxanthomonas</taxon>
    </lineage>
</organism>
<name>G7UUL2_PSEUP</name>
<protein>
    <submittedName>
        <fullName evidence="2">FixH family protein</fullName>
    </submittedName>
</protein>
<sequence>MSRSDSTNRARPFWREPMVWLVLGIPLVSIVVGVGLVVVATRSGGNDAVGDQVQRVSQIQTTDLGPDQAARQRGLLAVLRVVDGAVEVLPASAGFDRAAPLRATFEHPLHAQADLQLQLQPSALGWRAPARIDNGHHWRVQLAPADGSWRLRGRLPRQQQAVRLAPALSSGD</sequence>
<feature type="transmembrane region" description="Helical" evidence="1">
    <location>
        <begin position="20"/>
        <end position="40"/>
    </location>
</feature>
<dbReference type="RefSeq" id="WP_014160479.1">
    <property type="nucleotide sequence ID" value="NC_016147.2"/>
</dbReference>